<dbReference type="EMBL" id="VSSQ01000160">
    <property type="protein sequence ID" value="MPL82260.1"/>
    <property type="molecule type" value="Genomic_DNA"/>
</dbReference>
<reference evidence="1" key="1">
    <citation type="submission" date="2019-08" db="EMBL/GenBank/DDBJ databases">
        <authorList>
            <person name="Kucharzyk K."/>
            <person name="Murdoch R.W."/>
            <person name="Higgins S."/>
            <person name="Loffler F."/>
        </authorList>
    </citation>
    <scope>NUCLEOTIDE SEQUENCE</scope>
</reference>
<protein>
    <recommendedName>
        <fullName evidence="2">Outer membrane protein beta-barrel domain-containing protein</fullName>
    </recommendedName>
</protein>
<proteinExistence type="predicted"/>
<sequence>MKKYYISLLLLLSLSELHAQSFRANLILQSGVSIPVGDYAGKNLQNGSFTLPGFTASTEITVLSANRWGGFIQAGFQLNPVDVGDLGYEKVVADPFLDDLYIRSEPFRVIHLMAGPARQWNLSNTISIETQLAAGIFYSSTPYQLYKPDYAMIADSWYEITASSDLSFALGAGVRFIYKLSPCHSLGIQGQLMHSAVSFEFNSLQGPRTDQRNITMVNSSLSLIIRIISPWQEL</sequence>
<evidence type="ECO:0000313" key="1">
    <source>
        <dbReference type="EMBL" id="MPL82260.1"/>
    </source>
</evidence>
<dbReference type="AlphaFoldDB" id="A0A644UT50"/>
<name>A0A644UT50_9ZZZZ</name>
<evidence type="ECO:0008006" key="2">
    <source>
        <dbReference type="Google" id="ProtNLM"/>
    </source>
</evidence>
<comment type="caution">
    <text evidence="1">The sequence shown here is derived from an EMBL/GenBank/DDBJ whole genome shotgun (WGS) entry which is preliminary data.</text>
</comment>
<organism evidence="1">
    <name type="scientific">bioreactor metagenome</name>
    <dbReference type="NCBI Taxonomy" id="1076179"/>
    <lineage>
        <taxon>unclassified sequences</taxon>
        <taxon>metagenomes</taxon>
        <taxon>ecological metagenomes</taxon>
    </lineage>
</organism>
<accession>A0A644UT50</accession>
<gene>
    <name evidence="1" type="ORF">SDC9_28196</name>
</gene>